<dbReference type="Pfam" id="PF21365">
    <property type="entry name" value="Glyco_hydro_31_3rd"/>
    <property type="match status" value="1"/>
</dbReference>
<comment type="similarity">
    <text evidence="1 4">Belongs to the glycosyl hydrolase 31 family.</text>
</comment>
<feature type="domain" description="Glycoside hydrolase family 31 N-terminal" evidence="7">
    <location>
        <begin position="83"/>
        <end position="156"/>
    </location>
</feature>
<feature type="chain" id="PRO_5008390014" evidence="5">
    <location>
        <begin position="23"/>
        <end position="725"/>
    </location>
</feature>
<evidence type="ECO:0000259" key="8">
    <source>
        <dbReference type="Pfam" id="PF17137"/>
    </source>
</evidence>
<dbReference type="CDD" id="cd06604">
    <property type="entry name" value="GH31_glucosidase_II_MalA"/>
    <property type="match status" value="1"/>
</dbReference>
<keyword evidence="5" id="KW-0732">Signal</keyword>
<keyword evidence="11" id="KW-1185">Reference proteome</keyword>
<feature type="domain" description="DUF5110" evidence="8">
    <location>
        <begin position="630"/>
        <end position="701"/>
    </location>
</feature>
<dbReference type="SUPFAM" id="SSF74650">
    <property type="entry name" value="Galactose mutarotase-like"/>
    <property type="match status" value="1"/>
</dbReference>
<dbReference type="InterPro" id="IPR025887">
    <property type="entry name" value="Glyco_hydro_31_N_dom"/>
</dbReference>
<name>A0A1A9I865_9BACT</name>
<feature type="domain" description="Glycoside hydrolase family 31 TIM barrel" evidence="6">
    <location>
        <begin position="199"/>
        <end position="533"/>
    </location>
</feature>
<gene>
    <name evidence="10" type="ORF">A8C56_07510</name>
</gene>
<dbReference type="Gene3D" id="2.60.40.1760">
    <property type="entry name" value="glycosyl hydrolase (family 31)"/>
    <property type="match status" value="1"/>
</dbReference>
<evidence type="ECO:0000313" key="10">
    <source>
        <dbReference type="EMBL" id="ANH83773.1"/>
    </source>
</evidence>
<sequence>MNLLLKCFLLIIAVLSRPASYAQQVPVQRSGLVGNSIAVFIPTGFDSSQTPSLMLQGHPSIRGAVPARWSIIPEFFLTGGRAGARVRLKGDISLYGGGEVTGPLLRNGQTIKLWNTDNGAYGTDSGRRLYQTHPWVLGVREDGTAFGILFDSPWKAELTTSPDKVEFNTEGALFRVFVIDRRSPQQVLEGLAELTGTIEMPPRWALGYHQCRFSYAPERRVKEIADTFRQKKIPCDAIWMDIDYMEGYRVFTFNKTGFPDPKRLNDYLHAKGFHSVFMIDPGVKADSTYFVYQSGTAKDVWVKDTAGKEYHGKVWPGDCTFPDFTMPRTRQWWAGLYRGFLANGMDGIWNDMNEPAVNDNELPPNLRLGTMPYNTPHRGGGSLPAGPHLLYHNAYGRLMVQATRQGVMAARPGKRPFILTRANLLGGQRYAATWTGDNLADEKFMKVSVPMSLTLGLSGQPFSGPDIGGFLGNTTPGLWARWLGFGVFLPFARGHACAGTNNKEPWAFGADIEKTSKIAIERRYRLLPYLYTLFYKAHKTGLPLMCPVFFDDPKNLRLRAEDQVFLLGKDLLVVPSFARDPELPEGIWAPLSLVNGDQSDSSQAKLFIKGGSIIPAGKIIQHTGERSIDELTLFICPDSKGRASGVLYWDAGEGWGFKNGDYCLLRFQATEKRGCIQIHLASRQGRYNINKDIRQVKAVVVKKGRTCSGLINLENGLLRTDCSPE</sequence>
<protein>
    <submittedName>
        <fullName evidence="10">Alpha-glucosidase</fullName>
    </submittedName>
</protein>
<feature type="domain" description="Glycosyl hydrolase family 31 C-terminal" evidence="9">
    <location>
        <begin position="541"/>
        <end position="614"/>
    </location>
</feature>
<dbReference type="RefSeq" id="WP_067761734.1">
    <property type="nucleotide sequence ID" value="NZ_CP015772.1"/>
</dbReference>
<dbReference type="Pfam" id="PF13802">
    <property type="entry name" value="Gal_mutarotas_2"/>
    <property type="match status" value="1"/>
</dbReference>
<evidence type="ECO:0000256" key="5">
    <source>
        <dbReference type="SAM" id="SignalP"/>
    </source>
</evidence>
<dbReference type="OrthoDB" id="176168at2"/>
<dbReference type="Pfam" id="PF01055">
    <property type="entry name" value="Glyco_hydro_31_2nd"/>
    <property type="match status" value="1"/>
</dbReference>
<dbReference type="AlphaFoldDB" id="A0A1A9I865"/>
<dbReference type="CDD" id="cd14752">
    <property type="entry name" value="GH31_N"/>
    <property type="match status" value="1"/>
</dbReference>
<proteinExistence type="inferred from homology"/>
<evidence type="ECO:0000259" key="9">
    <source>
        <dbReference type="Pfam" id="PF21365"/>
    </source>
</evidence>
<accession>A0A1A9I865</accession>
<dbReference type="GO" id="GO:0030246">
    <property type="term" value="F:carbohydrate binding"/>
    <property type="evidence" value="ECO:0007669"/>
    <property type="project" value="InterPro"/>
</dbReference>
<dbReference type="GO" id="GO:0004553">
    <property type="term" value="F:hydrolase activity, hydrolyzing O-glycosyl compounds"/>
    <property type="evidence" value="ECO:0007669"/>
    <property type="project" value="InterPro"/>
</dbReference>
<keyword evidence="3 4" id="KW-0326">Glycosidase</keyword>
<dbReference type="InterPro" id="IPR030458">
    <property type="entry name" value="Glyco_hydro_31_AS"/>
</dbReference>
<dbReference type="STRING" id="1176587.A8C56_07510"/>
<dbReference type="EMBL" id="CP015772">
    <property type="protein sequence ID" value="ANH83773.1"/>
    <property type="molecule type" value="Genomic_DNA"/>
</dbReference>
<evidence type="ECO:0000259" key="6">
    <source>
        <dbReference type="Pfam" id="PF01055"/>
    </source>
</evidence>
<dbReference type="InterPro" id="IPR048395">
    <property type="entry name" value="Glyco_hydro_31_C"/>
</dbReference>
<dbReference type="GO" id="GO:0005975">
    <property type="term" value="P:carbohydrate metabolic process"/>
    <property type="evidence" value="ECO:0007669"/>
    <property type="project" value="InterPro"/>
</dbReference>
<dbReference type="Gene3D" id="3.20.20.80">
    <property type="entry name" value="Glycosidases"/>
    <property type="match status" value="1"/>
</dbReference>
<evidence type="ECO:0000256" key="2">
    <source>
        <dbReference type="ARBA" id="ARBA00022801"/>
    </source>
</evidence>
<dbReference type="PANTHER" id="PTHR22762:SF120">
    <property type="entry name" value="HETEROGLYCAN GLUCOSIDASE 1"/>
    <property type="match status" value="1"/>
</dbReference>
<dbReference type="Pfam" id="PF17137">
    <property type="entry name" value="DUF5110"/>
    <property type="match status" value="1"/>
</dbReference>
<keyword evidence="2 4" id="KW-0378">Hydrolase</keyword>
<evidence type="ECO:0000259" key="7">
    <source>
        <dbReference type="Pfam" id="PF13802"/>
    </source>
</evidence>
<evidence type="ECO:0000256" key="1">
    <source>
        <dbReference type="ARBA" id="ARBA00007806"/>
    </source>
</evidence>
<dbReference type="InterPro" id="IPR013780">
    <property type="entry name" value="Glyco_hydro_b"/>
</dbReference>
<organism evidence="10 11">
    <name type="scientific">Niabella ginsenosidivorans</name>
    <dbReference type="NCBI Taxonomy" id="1176587"/>
    <lineage>
        <taxon>Bacteria</taxon>
        <taxon>Pseudomonadati</taxon>
        <taxon>Bacteroidota</taxon>
        <taxon>Chitinophagia</taxon>
        <taxon>Chitinophagales</taxon>
        <taxon>Chitinophagaceae</taxon>
        <taxon>Niabella</taxon>
    </lineage>
</organism>
<dbReference type="Gene3D" id="2.60.40.1180">
    <property type="entry name" value="Golgi alpha-mannosidase II"/>
    <property type="match status" value="2"/>
</dbReference>
<feature type="signal peptide" evidence="5">
    <location>
        <begin position="1"/>
        <end position="22"/>
    </location>
</feature>
<dbReference type="Proteomes" id="UP000077667">
    <property type="component" value="Chromosome"/>
</dbReference>
<dbReference type="InterPro" id="IPR033403">
    <property type="entry name" value="DUF5110"/>
</dbReference>
<evidence type="ECO:0000256" key="4">
    <source>
        <dbReference type="RuleBase" id="RU361185"/>
    </source>
</evidence>
<dbReference type="KEGG" id="nia:A8C56_07510"/>
<dbReference type="PROSITE" id="PS00129">
    <property type="entry name" value="GLYCOSYL_HYDROL_F31_1"/>
    <property type="match status" value="1"/>
</dbReference>
<evidence type="ECO:0000256" key="3">
    <source>
        <dbReference type="ARBA" id="ARBA00023295"/>
    </source>
</evidence>
<reference evidence="10 11" key="1">
    <citation type="submission" date="2016-05" db="EMBL/GenBank/DDBJ databases">
        <title>Niabella ginsenosidivorans BS26 whole genome sequencing.</title>
        <authorList>
            <person name="Im W.T."/>
            <person name="Siddiqi M.Z."/>
        </authorList>
    </citation>
    <scope>NUCLEOTIDE SEQUENCE [LARGE SCALE GENOMIC DNA]</scope>
    <source>
        <strain evidence="10 11">BS26</strain>
    </source>
</reference>
<evidence type="ECO:0000313" key="11">
    <source>
        <dbReference type="Proteomes" id="UP000077667"/>
    </source>
</evidence>
<dbReference type="InterPro" id="IPR017853">
    <property type="entry name" value="GH"/>
</dbReference>
<dbReference type="SUPFAM" id="SSF51445">
    <property type="entry name" value="(Trans)glycosidases"/>
    <property type="match status" value="1"/>
</dbReference>
<dbReference type="PANTHER" id="PTHR22762">
    <property type="entry name" value="ALPHA-GLUCOSIDASE"/>
    <property type="match status" value="1"/>
</dbReference>
<dbReference type="InterPro" id="IPR000322">
    <property type="entry name" value="Glyco_hydro_31_TIM"/>
</dbReference>
<dbReference type="InterPro" id="IPR011013">
    <property type="entry name" value="Gal_mutarotase_sf_dom"/>
</dbReference>